<name>A0ABN3TK70_9ACTN</name>
<dbReference type="PANTHER" id="PTHR43050">
    <property type="entry name" value="SERINE / THREONINE RACEMASE FAMILY MEMBER"/>
    <property type="match status" value="1"/>
</dbReference>
<organism evidence="5 6">
    <name type="scientific">Streptomyces violaceolatus</name>
    <dbReference type="NCBI Taxonomy" id="67378"/>
    <lineage>
        <taxon>Bacteria</taxon>
        <taxon>Bacillati</taxon>
        <taxon>Actinomycetota</taxon>
        <taxon>Actinomycetes</taxon>
        <taxon>Kitasatosporales</taxon>
        <taxon>Streptomycetaceae</taxon>
        <taxon>Streptomyces</taxon>
        <taxon>Streptomyces violaceoruber group</taxon>
    </lineage>
</organism>
<reference evidence="5 6" key="1">
    <citation type="journal article" date="2019" name="Int. J. Syst. Evol. Microbiol.">
        <title>The Global Catalogue of Microorganisms (GCM) 10K type strain sequencing project: providing services to taxonomists for standard genome sequencing and annotation.</title>
        <authorList>
            <consortium name="The Broad Institute Genomics Platform"/>
            <consortium name="The Broad Institute Genome Sequencing Center for Infectious Disease"/>
            <person name="Wu L."/>
            <person name="Ma J."/>
        </authorList>
    </citation>
    <scope>NUCLEOTIDE SEQUENCE [LARGE SCALE GENOMIC DNA]</scope>
    <source>
        <strain evidence="5 6">JCM 4531</strain>
    </source>
</reference>
<evidence type="ECO:0000256" key="2">
    <source>
        <dbReference type="ARBA" id="ARBA00022898"/>
    </source>
</evidence>
<keyword evidence="6" id="KW-1185">Reference proteome</keyword>
<proteinExistence type="predicted"/>
<dbReference type="InterPro" id="IPR001926">
    <property type="entry name" value="TrpB-like_PALP"/>
</dbReference>
<gene>
    <name evidence="5" type="ORF">GCM10010310_77470</name>
</gene>
<dbReference type="Pfam" id="PF00291">
    <property type="entry name" value="PALP"/>
    <property type="match status" value="1"/>
</dbReference>
<feature type="region of interest" description="Disordered" evidence="3">
    <location>
        <begin position="1"/>
        <end position="29"/>
    </location>
</feature>
<comment type="caution">
    <text evidence="5">The sequence shown here is derived from an EMBL/GenBank/DDBJ whole genome shotgun (WGS) entry which is preliminary data.</text>
</comment>
<dbReference type="InterPro" id="IPR036052">
    <property type="entry name" value="TrpB-like_PALP_sf"/>
</dbReference>
<keyword evidence="2" id="KW-0663">Pyridoxal phosphate</keyword>
<feature type="compositionally biased region" description="Low complexity" evidence="3">
    <location>
        <begin position="143"/>
        <end position="166"/>
    </location>
</feature>
<evidence type="ECO:0000313" key="5">
    <source>
        <dbReference type="EMBL" id="GAA2704111.1"/>
    </source>
</evidence>
<evidence type="ECO:0000256" key="3">
    <source>
        <dbReference type="SAM" id="MobiDB-lite"/>
    </source>
</evidence>
<dbReference type="SUPFAM" id="SSF53686">
    <property type="entry name" value="Tryptophan synthase beta subunit-like PLP-dependent enzymes"/>
    <property type="match status" value="1"/>
</dbReference>
<feature type="region of interest" description="Disordered" evidence="3">
    <location>
        <begin position="129"/>
        <end position="173"/>
    </location>
</feature>
<protein>
    <recommendedName>
        <fullName evidence="4">Tryptophan synthase beta chain-like PALP domain-containing protein</fullName>
    </recommendedName>
</protein>
<dbReference type="Proteomes" id="UP001499989">
    <property type="component" value="Unassembled WGS sequence"/>
</dbReference>
<dbReference type="Gene3D" id="3.40.50.1100">
    <property type="match status" value="2"/>
</dbReference>
<sequence length="173" mass="17347">MAAETGRPIAPPPPRVALTRGTAPPIGDDVRSVSGKALAADRGLALIPPYDYPHVIGGQGTAALELFEETGALDALVVPVGGGGLIAGSATTAKALHLGAQVIGVEPEAGDDTKRSLESGERVTVPVPCTIADGQARTPQARSRSPSTSVWSTPSPSSATKKSFTPCGSLSSA</sequence>
<feature type="domain" description="Tryptophan synthase beta chain-like PALP" evidence="4">
    <location>
        <begin position="35"/>
        <end position="138"/>
    </location>
</feature>
<dbReference type="EMBL" id="BAAASK010000046">
    <property type="protein sequence ID" value="GAA2704111.1"/>
    <property type="molecule type" value="Genomic_DNA"/>
</dbReference>
<evidence type="ECO:0000256" key="1">
    <source>
        <dbReference type="ARBA" id="ARBA00001933"/>
    </source>
</evidence>
<evidence type="ECO:0000313" key="6">
    <source>
        <dbReference type="Proteomes" id="UP001499989"/>
    </source>
</evidence>
<dbReference type="PANTHER" id="PTHR43050:SF1">
    <property type="entry name" value="SERINE RACEMASE"/>
    <property type="match status" value="1"/>
</dbReference>
<accession>A0ABN3TK70</accession>
<evidence type="ECO:0000259" key="4">
    <source>
        <dbReference type="Pfam" id="PF00291"/>
    </source>
</evidence>
<comment type="cofactor">
    <cofactor evidence="1">
        <name>pyridoxal 5'-phosphate</name>
        <dbReference type="ChEBI" id="CHEBI:597326"/>
    </cofactor>
</comment>